<feature type="domain" description="Major facilitator superfamily (MFS) profile" evidence="9">
    <location>
        <begin position="94"/>
        <end position="481"/>
    </location>
</feature>
<comment type="subcellular location">
    <subcellularLocation>
        <location evidence="1">Membrane</location>
        <topology evidence="1">Multi-pass membrane protein</topology>
    </subcellularLocation>
</comment>
<reference evidence="10" key="1">
    <citation type="submission" date="2022-07" db="EMBL/GenBank/DDBJ databases">
        <title>Draft genome sequence of Zalerion maritima ATCC 34329, a (micro)plastics degrading marine fungus.</title>
        <authorList>
            <person name="Paco A."/>
            <person name="Goncalves M.F.M."/>
            <person name="Rocha-Santos T.A.P."/>
            <person name="Alves A."/>
        </authorList>
    </citation>
    <scope>NUCLEOTIDE SEQUENCE</scope>
    <source>
        <strain evidence="10">ATCC 34329</strain>
    </source>
</reference>
<evidence type="ECO:0000256" key="7">
    <source>
        <dbReference type="SAM" id="MobiDB-lite"/>
    </source>
</evidence>
<sequence length="489" mass="52669">MPSAPHLDGSSEKGEASPYSPSASRPSSLKRIPSQQEETDANIYPEPSNVVEADMERGGAKPDSESDQEKGSPPPQPGAPPGVNPADFPDGGFEAWSVVLGGWCVLFCTFGLINCIGLFMEYYSTGPLQTYSASTISWITSVQVWCMTFFGCIFGRVYDSYGPRWLLLGGTFTYVLGLMMTSLASKYYQFFLAQAVLSAIGSNAVFNAAMSSVVSWFFRRRSTAFGIMVSGSSLGGVILPIMWTQLLPKVGFPWTIRIIGFMFLGLLSIGCLTVKSRLPPRPRPLILKDYFVSLKEPAMFTTIAASFLFMWGMFLPFNYVILQAQKQGMDPELVTYLLPILNAVSIAGRIIPGIIADRLGRYNVMILITFLSALITLAIWIPGGETSSTAAVVVYAALFGFTSGGFISLGPTLIAQISDIRQIGVRTGTAFAIQSFGALTGSPIAGAIVSAQGGNYLGLQIFCGVTMAASCVIFLVARWVQVGLKVQKI</sequence>
<dbReference type="GO" id="GO:0016020">
    <property type="term" value="C:membrane"/>
    <property type="evidence" value="ECO:0007669"/>
    <property type="project" value="UniProtKB-SubCell"/>
</dbReference>
<feature type="compositionally biased region" description="Low complexity" evidence="7">
    <location>
        <begin position="16"/>
        <end position="27"/>
    </location>
</feature>
<dbReference type="InterPro" id="IPR050327">
    <property type="entry name" value="Proton-linked_MCT"/>
</dbReference>
<dbReference type="InterPro" id="IPR011701">
    <property type="entry name" value="MFS"/>
</dbReference>
<feature type="region of interest" description="Disordered" evidence="7">
    <location>
        <begin position="1"/>
        <end position="86"/>
    </location>
</feature>
<feature type="transmembrane region" description="Helical" evidence="8">
    <location>
        <begin position="298"/>
        <end position="321"/>
    </location>
</feature>
<protein>
    <submittedName>
        <fullName evidence="10">Riboflavin transporter mch5 protein</fullName>
    </submittedName>
</protein>
<feature type="transmembrane region" description="Helical" evidence="8">
    <location>
        <begin position="225"/>
        <end position="243"/>
    </location>
</feature>
<dbReference type="Gene3D" id="1.20.1250.20">
    <property type="entry name" value="MFS general substrate transporter like domains"/>
    <property type="match status" value="2"/>
</dbReference>
<evidence type="ECO:0000256" key="6">
    <source>
        <dbReference type="ARBA" id="ARBA00023136"/>
    </source>
</evidence>
<comment type="similarity">
    <text evidence="2">Belongs to the major facilitator superfamily. Monocarboxylate porter (TC 2.A.1.13) family.</text>
</comment>
<dbReference type="GO" id="GO:0022857">
    <property type="term" value="F:transmembrane transporter activity"/>
    <property type="evidence" value="ECO:0007669"/>
    <property type="project" value="InterPro"/>
</dbReference>
<dbReference type="PROSITE" id="PS50850">
    <property type="entry name" value="MFS"/>
    <property type="match status" value="1"/>
</dbReference>
<evidence type="ECO:0000256" key="3">
    <source>
        <dbReference type="ARBA" id="ARBA00022448"/>
    </source>
</evidence>
<comment type="caution">
    <text evidence="10">The sequence shown here is derived from an EMBL/GenBank/DDBJ whole genome shotgun (WGS) entry which is preliminary data.</text>
</comment>
<feature type="transmembrane region" description="Helical" evidence="8">
    <location>
        <begin position="255"/>
        <end position="278"/>
    </location>
</feature>
<feature type="transmembrane region" description="Helical" evidence="8">
    <location>
        <begin position="191"/>
        <end position="218"/>
    </location>
</feature>
<feature type="transmembrane region" description="Helical" evidence="8">
    <location>
        <begin position="333"/>
        <end position="355"/>
    </location>
</feature>
<keyword evidence="5 8" id="KW-1133">Transmembrane helix</keyword>
<evidence type="ECO:0000256" key="1">
    <source>
        <dbReference type="ARBA" id="ARBA00004141"/>
    </source>
</evidence>
<feature type="transmembrane region" description="Helical" evidence="8">
    <location>
        <begin position="362"/>
        <end position="381"/>
    </location>
</feature>
<evidence type="ECO:0000256" key="5">
    <source>
        <dbReference type="ARBA" id="ARBA00022989"/>
    </source>
</evidence>
<dbReference type="CDD" id="cd17352">
    <property type="entry name" value="MFS_MCT_SLC16"/>
    <property type="match status" value="1"/>
</dbReference>
<evidence type="ECO:0000313" key="11">
    <source>
        <dbReference type="Proteomes" id="UP001201980"/>
    </source>
</evidence>
<organism evidence="10 11">
    <name type="scientific">Zalerion maritima</name>
    <dbReference type="NCBI Taxonomy" id="339359"/>
    <lineage>
        <taxon>Eukaryota</taxon>
        <taxon>Fungi</taxon>
        <taxon>Dikarya</taxon>
        <taxon>Ascomycota</taxon>
        <taxon>Pezizomycotina</taxon>
        <taxon>Sordariomycetes</taxon>
        <taxon>Lulworthiomycetidae</taxon>
        <taxon>Lulworthiales</taxon>
        <taxon>Lulworthiaceae</taxon>
        <taxon>Zalerion</taxon>
    </lineage>
</organism>
<feature type="transmembrane region" description="Helical" evidence="8">
    <location>
        <begin position="457"/>
        <end position="480"/>
    </location>
</feature>
<proteinExistence type="inferred from homology"/>
<dbReference type="PANTHER" id="PTHR11360:SF224">
    <property type="entry name" value="MAJOR FACILITATOR SUPERFAMILY (MFS) PROFILE DOMAIN-CONTAINING PROTEIN-RELATED"/>
    <property type="match status" value="1"/>
</dbReference>
<keyword evidence="6 8" id="KW-0472">Membrane</keyword>
<keyword evidence="4 8" id="KW-0812">Transmembrane</keyword>
<feature type="transmembrane region" description="Helical" evidence="8">
    <location>
        <begin position="429"/>
        <end position="451"/>
    </location>
</feature>
<evidence type="ECO:0000259" key="9">
    <source>
        <dbReference type="PROSITE" id="PS50850"/>
    </source>
</evidence>
<keyword evidence="11" id="KW-1185">Reference proteome</keyword>
<dbReference type="InterPro" id="IPR020846">
    <property type="entry name" value="MFS_dom"/>
</dbReference>
<dbReference type="InterPro" id="IPR036259">
    <property type="entry name" value="MFS_trans_sf"/>
</dbReference>
<evidence type="ECO:0000256" key="2">
    <source>
        <dbReference type="ARBA" id="ARBA00006727"/>
    </source>
</evidence>
<dbReference type="Pfam" id="PF07690">
    <property type="entry name" value="MFS_1"/>
    <property type="match status" value="1"/>
</dbReference>
<dbReference type="PANTHER" id="PTHR11360">
    <property type="entry name" value="MONOCARBOXYLATE TRANSPORTER"/>
    <property type="match status" value="1"/>
</dbReference>
<dbReference type="SUPFAM" id="SSF103473">
    <property type="entry name" value="MFS general substrate transporter"/>
    <property type="match status" value="1"/>
</dbReference>
<keyword evidence="3" id="KW-0813">Transport</keyword>
<feature type="transmembrane region" description="Helical" evidence="8">
    <location>
        <begin position="165"/>
        <end position="185"/>
    </location>
</feature>
<feature type="compositionally biased region" description="Basic and acidic residues" evidence="7">
    <location>
        <begin position="54"/>
        <end position="70"/>
    </location>
</feature>
<dbReference type="EMBL" id="JAKWBI020000302">
    <property type="protein sequence ID" value="KAJ2896971.1"/>
    <property type="molecule type" value="Genomic_DNA"/>
</dbReference>
<feature type="transmembrane region" description="Helical" evidence="8">
    <location>
        <begin position="98"/>
        <end position="123"/>
    </location>
</feature>
<name>A0AAD5RLR8_9PEZI</name>
<feature type="transmembrane region" description="Helical" evidence="8">
    <location>
        <begin position="393"/>
        <end position="417"/>
    </location>
</feature>
<dbReference type="Proteomes" id="UP001201980">
    <property type="component" value="Unassembled WGS sequence"/>
</dbReference>
<evidence type="ECO:0000313" key="10">
    <source>
        <dbReference type="EMBL" id="KAJ2896971.1"/>
    </source>
</evidence>
<evidence type="ECO:0000256" key="4">
    <source>
        <dbReference type="ARBA" id="ARBA00022692"/>
    </source>
</evidence>
<evidence type="ECO:0000256" key="8">
    <source>
        <dbReference type="SAM" id="Phobius"/>
    </source>
</evidence>
<gene>
    <name evidence="10" type="ORF">MKZ38_005070</name>
</gene>
<feature type="compositionally biased region" description="Pro residues" evidence="7">
    <location>
        <begin position="72"/>
        <end position="83"/>
    </location>
</feature>
<feature type="transmembrane region" description="Helical" evidence="8">
    <location>
        <begin position="135"/>
        <end position="158"/>
    </location>
</feature>
<dbReference type="AlphaFoldDB" id="A0AAD5RLR8"/>
<accession>A0AAD5RLR8</accession>